<evidence type="ECO:0000256" key="1">
    <source>
        <dbReference type="SAM" id="MobiDB-lite"/>
    </source>
</evidence>
<feature type="compositionally biased region" description="Low complexity" evidence="1">
    <location>
        <begin position="67"/>
        <end position="84"/>
    </location>
</feature>
<organism evidence="2 3">
    <name type="scientific">Citrus x changshan-huyou</name>
    <dbReference type="NCBI Taxonomy" id="2935761"/>
    <lineage>
        <taxon>Eukaryota</taxon>
        <taxon>Viridiplantae</taxon>
        <taxon>Streptophyta</taxon>
        <taxon>Embryophyta</taxon>
        <taxon>Tracheophyta</taxon>
        <taxon>Spermatophyta</taxon>
        <taxon>Magnoliopsida</taxon>
        <taxon>eudicotyledons</taxon>
        <taxon>Gunneridae</taxon>
        <taxon>Pentapetalae</taxon>
        <taxon>rosids</taxon>
        <taxon>malvids</taxon>
        <taxon>Sapindales</taxon>
        <taxon>Rutaceae</taxon>
        <taxon>Aurantioideae</taxon>
        <taxon>Citrus</taxon>
    </lineage>
</organism>
<proteinExistence type="predicted"/>
<feature type="region of interest" description="Disordered" evidence="1">
    <location>
        <begin position="66"/>
        <end position="129"/>
    </location>
</feature>
<gene>
    <name evidence="2" type="ORF">WN944_012218</name>
</gene>
<feature type="region of interest" description="Disordered" evidence="1">
    <location>
        <begin position="890"/>
        <end position="924"/>
    </location>
</feature>
<evidence type="ECO:0000313" key="2">
    <source>
        <dbReference type="EMBL" id="KAK9223772.1"/>
    </source>
</evidence>
<dbReference type="InterPro" id="IPR038836">
    <property type="entry name" value="MED16"/>
</dbReference>
<feature type="compositionally biased region" description="Low complexity" evidence="1">
    <location>
        <begin position="898"/>
        <end position="924"/>
    </location>
</feature>
<dbReference type="Proteomes" id="UP001428341">
    <property type="component" value="Unassembled WGS sequence"/>
</dbReference>
<name>A0AAP0N171_9ROSI</name>
<dbReference type="GO" id="GO:0016592">
    <property type="term" value="C:mediator complex"/>
    <property type="evidence" value="ECO:0007669"/>
    <property type="project" value="InterPro"/>
</dbReference>
<dbReference type="GO" id="GO:0006355">
    <property type="term" value="P:regulation of DNA-templated transcription"/>
    <property type="evidence" value="ECO:0007669"/>
    <property type="project" value="InterPro"/>
</dbReference>
<evidence type="ECO:0000313" key="3">
    <source>
        <dbReference type="Proteomes" id="UP001428341"/>
    </source>
</evidence>
<keyword evidence="3" id="KW-1185">Reference proteome</keyword>
<evidence type="ECO:0008006" key="4">
    <source>
        <dbReference type="Google" id="ProtNLM"/>
    </source>
</evidence>
<comment type="caution">
    <text evidence="2">The sequence shown here is derived from an EMBL/GenBank/DDBJ whole genome shotgun (WGS) entry which is preliminary data.</text>
</comment>
<feature type="region of interest" description="Disordered" evidence="1">
    <location>
        <begin position="1015"/>
        <end position="1037"/>
    </location>
</feature>
<dbReference type="PANTHER" id="PTHR35130:SF1">
    <property type="entry name" value="MEDIATOR OF RNA POLYMERASE II TRANSCRIPTION SUBUNIT 16"/>
    <property type="match status" value="1"/>
</dbReference>
<accession>A0AAP0N171</accession>
<protein>
    <recommendedName>
        <fullName evidence="4">Mediator of RNA polymerase II transcription subunit 16</fullName>
    </recommendedName>
</protein>
<reference evidence="2 3" key="1">
    <citation type="submission" date="2024-05" db="EMBL/GenBank/DDBJ databases">
        <title>Haplotype-resolved chromosome-level genome assembly of Huyou (Citrus changshanensis).</title>
        <authorList>
            <person name="Miao C."/>
            <person name="Chen W."/>
            <person name="Wu Y."/>
            <person name="Wang L."/>
            <person name="Zhao S."/>
            <person name="Grierson D."/>
            <person name="Xu C."/>
            <person name="Chen K."/>
        </authorList>
    </citation>
    <scope>NUCLEOTIDE SEQUENCE [LARGE SCALE GENOMIC DNA]</scope>
    <source>
        <strain evidence="2">01-14</strain>
        <tissue evidence="2">Leaf</tissue>
    </source>
</reference>
<dbReference type="PANTHER" id="PTHR35130">
    <property type="entry name" value="MEDIATOR OF RNA POLYMERASE II TRANSCRIPTION SUBUNIT 16"/>
    <property type="match status" value="1"/>
</dbReference>
<sequence>MKPNVINVSKLPHWEEIFHSSGQLIKAGKTQLENSRRNFNLGKNGSFTLGRTLSTEQVVVEGFVTMNNNNNSSSTPNPNANTNNKDSEEDLAAQPVETVIKPDKSDTLSSAAAAEEEASAKSDDPMDEDSVTPATVFCIRLKQPRSNLQHKMSVPELCRNFSAVAWCGKLNAIACASETCARIPSSNANTPFWIPIHIVIPERPTECAVFNVIADCPRDSVQFIEWSPTSCPRALLIANFYGRVTIWTQPSHGPANLVRDASCWQREHEWRQDIAVVTKWLSGVSPYRWLSSKSTSPLNAKSIFEEKFLSQNSQTSDRWPNFLCVCSVFSSGSVQLNWSQWPPSQNGAASKWFPTAKGLLGAGPSGIMAADVIITDSGAMHVAGVPIVNPSTVVVWEVTPGPGNGFQAAPKTTTSNGVPPSLSPPKWAGFAPLAAYLFSWQEYLLSEAKQGRKLTDQNFSDAITLHCSPVSNFSAYVSPEAAAQSAATTTWGSGVTAVAFDPTRGGSVIAVVIVEGQYMSPYDPDEGPSITGWRVQRWESSVQPVVLHQIFGNPTSSFGGQAPMQTVWVSKVDTSIPTSNFKIHQLAAAGPTCDVWKTTDSGLEKSKIVSFDPFDLPSDIRSLARIVYSAHGGEIAIALLRGGVHIFSGPNFAPVDNYQISVGSAIAAPAFSSTSCCSASVWHDTNKDRTILKIIRVLPPAVPSSQVKANSSTWERAIAERFWWSLLVNVDWWDAVGCTQSAAEDGIVSLNSVIAVLDADFHSLPSIQHRQQYGPSLDRIKCRLLEGTNAQEVRAMVLDMQARLLLDMLGKGIESALINPSALVPDPWQASGETLSGIDPEAMAVEPALVASIQAYVDAVLDLASHFITRLRRYASFCRTLASHAVTAGTGSNRNMVASPTQSSATPAASQAGQGGTTSSTGSTQMQAWVQGAIAKISSTNDGVSNPTSNPISGPSSFMPISINTGTFPGTPAVRLIGDCHFLHRLCQLLLFCFFFRRAQQPRLLANAQRNNDANVQKPQVSAPGKVEEINSVPGKPTSAMVKLDEGQVARAGQTVPGAKGVEEGPAGRPKMGFGNAGQGYTFEEVKVLFLILMDLCRRTAALSHPLPVSQVGSSNIQVRLHYIDGNYTVLPEVVEASLGPHMQNMPRPRGADAAGLLLRELELHPPAEEWHRRNMFGGPWSDPEDVGPVDDTPKLSNWVDSVDVNSSGNHDVYYDSHGLWPRKRRMSERDAAFGLNTSVGLGAYLGIMGSRRDVVTAVWKTGLEGVWYKCIRCLRQTAAFASPGATNPPNQNDREAWWISRWAFGCPMCGGTWVRVV</sequence>
<dbReference type="EMBL" id="JBCGBO010000002">
    <property type="protein sequence ID" value="KAK9223772.1"/>
    <property type="molecule type" value="Genomic_DNA"/>
</dbReference>